<sequence length="157" mass="17279">SIVCGGSHDHHAAALSTGETASLTCALRRQRPCADGSVRLDQPGSAISWWVWRARGYARTACGERVPGALRTLRCTDIELGTGCRFLLVLVLGAPWRWTDARKSVRVVRPFNARVGSCRSVPCVRTLAIAAVLVLHLARPFRLQARIRIIRNNVKVE</sequence>
<organism evidence="1 2">
    <name type="scientific">Ceriporiopsis subvermispora (strain B)</name>
    <name type="common">White-rot fungus</name>
    <name type="synonym">Gelatoporia subvermispora</name>
    <dbReference type="NCBI Taxonomy" id="914234"/>
    <lineage>
        <taxon>Eukaryota</taxon>
        <taxon>Fungi</taxon>
        <taxon>Dikarya</taxon>
        <taxon>Basidiomycota</taxon>
        <taxon>Agaricomycotina</taxon>
        <taxon>Agaricomycetes</taxon>
        <taxon>Polyporales</taxon>
        <taxon>Gelatoporiaceae</taxon>
        <taxon>Gelatoporia</taxon>
    </lineage>
</organism>
<accession>M2QSP4</accession>
<protein>
    <submittedName>
        <fullName evidence="1">Uncharacterized protein</fullName>
    </submittedName>
</protein>
<dbReference type="AlphaFoldDB" id="M2QSP4"/>
<keyword evidence="2" id="KW-1185">Reference proteome</keyword>
<name>M2QSP4_CERS8</name>
<feature type="non-terminal residue" evidence="1">
    <location>
        <position position="157"/>
    </location>
</feature>
<dbReference type="HOGENOM" id="CLU_1682067_0_0_1"/>
<evidence type="ECO:0000313" key="1">
    <source>
        <dbReference type="EMBL" id="EMD40053.1"/>
    </source>
</evidence>
<gene>
    <name evidence="1" type="ORF">CERSUDRAFT_122154</name>
</gene>
<dbReference type="Proteomes" id="UP000016930">
    <property type="component" value="Unassembled WGS sequence"/>
</dbReference>
<reference evidence="1 2" key="1">
    <citation type="journal article" date="2012" name="Proc. Natl. Acad. Sci. U.S.A.">
        <title>Comparative genomics of Ceriporiopsis subvermispora and Phanerochaete chrysosporium provide insight into selective ligninolysis.</title>
        <authorList>
            <person name="Fernandez-Fueyo E."/>
            <person name="Ruiz-Duenas F.J."/>
            <person name="Ferreira P."/>
            <person name="Floudas D."/>
            <person name="Hibbett D.S."/>
            <person name="Canessa P."/>
            <person name="Larrondo L.F."/>
            <person name="James T.Y."/>
            <person name="Seelenfreund D."/>
            <person name="Lobos S."/>
            <person name="Polanco R."/>
            <person name="Tello M."/>
            <person name="Honda Y."/>
            <person name="Watanabe T."/>
            <person name="Watanabe T."/>
            <person name="Ryu J.S."/>
            <person name="Kubicek C.P."/>
            <person name="Schmoll M."/>
            <person name="Gaskell J."/>
            <person name="Hammel K.E."/>
            <person name="St John F.J."/>
            <person name="Vanden Wymelenberg A."/>
            <person name="Sabat G."/>
            <person name="Splinter BonDurant S."/>
            <person name="Syed K."/>
            <person name="Yadav J.S."/>
            <person name="Doddapaneni H."/>
            <person name="Subramanian V."/>
            <person name="Lavin J.L."/>
            <person name="Oguiza J.A."/>
            <person name="Perez G."/>
            <person name="Pisabarro A.G."/>
            <person name="Ramirez L."/>
            <person name="Santoyo F."/>
            <person name="Master E."/>
            <person name="Coutinho P.M."/>
            <person name="Henrissat B."/>
            <person name="Lombard V."/>
            <person name="Magnuson J.K."/>
            <person name="Kuees U."/>
            <person name="Hori C."/>
            <person name="Igarashi K."/>
            <person name="Samejima M."/>
            <person name="Held B.W."/>
            <person name="Barry K.W."/>
            <person name="LaButti K.M."/>
            <person name="Lapidus A."/>
            <person name="Lindquist E.A."/>
            <person name="Lucas S.M."/>
            <person name="Riley R."/>
            <person name="Salamov A.A."/>
            <person name="Hoffmeister D."/>
            <person name="Schwenk D."/>
            <person name="Hadar Y."/>
            <person name="Yarden O."/>
            <person name="de Vries R.P."/>
            <person name="Wiebenga A."/>
            <person name="Stenlid J."/>
            <person name="Eastwood D."/>
            <person name="Grigoriev I.V."/>
            <person name="Berka R.M."/>
            <person name="Blanchette R.A."/>
            <person name="Kersten P."/>
            <person name="Martinez A.T."/>
            <person name="Vicuna R."/>
            <person name="Cullen D."/>
        </authorList>
    </citation>
    <scope>NUCLEOTIDE SEQUENCE [LARGE SCALE GENOMIC DNA]</scope>
    <source>
        <strain evidence="1 2">B</strain>
    </source>
</reference>
<dbReference type="EMBL" id="KB445793">
    <property type="protein sequence ID" value="EMD40053.1"/>
    <property type="molecule type" value="Genomic_DNA"/>
</dbReference>
<evidence type="ECO:0000313" key="2">
    <source>
        <dbReference type="Proteomes" id="UP000016930"/>
    </source>
</evidence>
<proteinExistence type="predicted"/>